<evidence type="ECO:0000313" key="6">
    <source>
        <dbReference type="EMBL" id="KAI1880624.1"/>
    </source>
</evidence>
<protein>
    <recommendedName>
        <fullName evidence="4">Dipeptidyl-peptidase V</fullName>
    </recommendedName>
</protein>
<evidence type="ECO:0000256" key="3">
    <source>
        <dbReference type="ARBA" id="ARBA00022825"/>
    </source>
</evidence>
<evidence type="ECO:0000259" key="5">
    <source>
        <dbReference type="Pfam" id="PF00326"/>
    </source>
</evidence>
<sequence>MENSHVDAEMLKEILNLEIPLEPQLSPDCKSVVYTTRLKWHHKIKEHVSEPLHIVDDVSCPKSSRKLTDGLFYDRMPRWSPQPHKRSIAFLSDRGGQRGKSVALHLLDLDTAESKPRPITAVESERTISKFCFSPDGRFIAYISTAEKSAEAKAKYDAKDDAFIWGQWQDWDHTHLYLVDLETAAIELAFDKNCSVVDFAWSEGSDRIAVVTHRTPHIESHYLHGATLFILDLASRETREAAHFSGSLSSIVWSGQSLYFVACSVPHEDTSGFVVYSMQVPDSHGIDASISDATDIRKVYMGNGNSCAISLLQINGDVIVKTQRGMSDELLLLGNDTVLLRSQGSSIRHFDARRNSNNRIVLTYTVGDVSNPTEVFCECLSLGKRDIKQLSVHGAAFQSMIFGHCKFIECPSLDGCETIEGIYLTPAHLSTISGTGSVMTQLPLPTLVVLHGGPYSRHTNDFDIWHPLTFLAPLLLLAGYGILMPNYRGSSGRGQCFASYSRGGMGLYDEPDIVAMTQHAIELGLANKQRLVVGGWSQGGYLSYLSAVRNGTHGLGWRFSGAICGAGVTDWDAMAMTSDIGYEQAQFAGHAPWRGESRHVHVSGSAIREFPAAAREGRIPPLLILHGEQDERVPVSQAHGFRRALDEAGLMSQTEFVT</sequence>
<dbReference type="PANTHER" id="PTHR42776:SF27">
    <property type="entry name" value="DIPEPTIDYL PEPTIDASE FAMILY MEMBER 6"/>
    <property type="match status" value="1"/>
</dbReference>
<keyword evidence="2" id="KW-0378">Hydrolase</keyword>
<dbReference type="Gene3D" id="3.40.50.1820">
    <property type="entry name" value="alpha/beta hydrolase"/>
    <property type="match status" value="1"/>
</dbReference>
<evidence type="ECO:0000256" key="2">
    <source>
        <dbReference type="ARBA" id="ARBA00022801"/>
    </source>
</evidence>
<dbReference type="InterPro" id="IPR001375">
    <property type="entry name" value="Peptidase_S9_cat"/>
</dbReference>
<dbReference type="GO" id="GO:0006508">
    <property type="term" value="P:proteolysis"/>
    <property type="evidence" value="ECO:0007669"/>
    <property type="project" value="InterPro"/>
</dbReference>
<comment type="similarity">
    <text evidence="1">Belongs to the peptidase S9C family.</text>
</comment>
<feature type="domain" description="Peptidase S9 prolyl oligopeptidase catalytic" evidence="5">
    <location>
        <begin position="476"/>
        <end position="649"/>
    </location>
</feature>
<dbReference type="InterPro" id="IPR029058">
    <property type="entry name" value="AB_hydrolase_fold"/>
</dbReference>
<evidence type="ECO:0000313" key="7">
    <source>
        <dbReference type="Proteomes" id="UP000829685"/>
    </source>
</evidence>
<dbReference type="InterPro" id="IPR011042">
    <property type="entry name" value="6-blade_b-propeller_TolB-like"/>
</dbReference>
<reference evidence="6" key="1">
    <citation type="submission" date="2021-03" db="EMBL/GenBank/DDBJ databases">
        <title>Revisited historic fungal species revealed as producer of novel bioactive compounds through whole genome sequencing and comparative genomics.</title>
        <authorList>
            <person name="Vignolle G.A."/>
            <person name="Hochenegger N."/>
            <person name="Mach R.L."/>
            <person name="Mach-Aigner A.R."/>
            <person name="Javad Rahimi M."/>
            <person name="Salim K.A."/>
            <person name="Chan C.M."/>
            <person name="Lim L.B.L."/>
            <person name="Cai F."/>
            <person name="Druzhinina I.S."/>
            <person name="U'Ren J.M."/>
            <person name="Derntl C."/>
        </authorList>
    </citation>
    <scope>NUCLEOTIDE SEQUENCE</scope>
    <source>
        <strain evidence="6">TUCIM 5799</strain>
    </source>
</reference>
<comment type="caution">
    <text evidence="6">The sequence shown here is derived from an EMBL/GenBank/DDBJ whole genome shotgun (WGS) entry which is preliminary data.</text>
</comment>
<gene>
    <name evidence="6" type="ORF">JX265_000864</name>
</gene>
<dbReference type="Pfam" id="PF07676">
    <property type="entry name" value="PD40"/>
    <property type="match status" value="1"/>
</dbReference>
<dbReference type="AlphaFoldDB" id="A0A9P9WX42"/>
<dbReference type="GO" id="GO:0004252">
    <property type="term" value="F:serine-type endopeptidase activity"/>
    <property type="evidence" value="ECO:0007669"/>
    <property type="project" value="TreeGrafter"/>
</dbReference>
<dbReference type="PANTHER" id="PTHR42776">
    <property type="entry name" value="SERINE PEPTIDASE S9 FAMILY MEMBER"/>
    <property type="match status" value="1"/>
</dbReference>
<dbReference type="Gene3D" id="2.120.10.30">
    <property type="entry name" value="TolB, C-terminal domain"/>
    <property type="match status" value="1"/>
</dbReference>
<dbReference type="EMBL" id="JAFIMR010000002">
    <property type="protein sequence ID" value="KAI1880624.1"/>
    <property type="molecule type" value="Genomic_DNA"/>
</dbReference>
<dbReference type="SUPFAM" id="SSF53474">
    <property type="entry name" value="alpha/beta-Hydrolases"/>
    <property type="match status" value="1"/>
</dbReference>
<dbReference type="Proteomes" id="UP000829685">
    <property type="component" value="Unassembled WGS sequence"/>
</dbReference>
<dbReference type="InterPro" id="IPR011659">
    <property type="entry name" value="WD40"/>
</dbReference>
<proteinExistence type="inferred from homology"/>
<keyword evidence="3" id="KW-0720">Serine protease</keyword>
<dbReference type="SUPFAM" id="SSF82171">
    <property type="entry name" value="DPP6 N-terminal domain-like"/>
    <property type="match status" value="1"/>
</dbReference>
<evidence type="ECO:0000256" key="4">
    <source>
        <dbReference type="ARBA" id="ARBA00032829"/>
    </source>
</evidence>
<name>A0A9P9WX42_9PEZI</name>
<dbReference type="Pfam" id="PF00326">
    <property type="entry name" value="Peptidase_S9"/>
    <property type="match status" value="1"/>
</dbReference>
<organism evidence="6 7">
    <name type="scientific">Neoarthrinium moseri</name>
    <dbReference type="NCBI Taxonomy" id="1658444"/>
    <lineage>
        <taxon>Eukaryota</taxon>
        <taxon>Fungi</taxon>
        <taxon>Dikarya</taxon>
        <taxon>Ascomycota</taxon>
        <taxon>Pezizomycotina</taxon>
        <taxon>Sordariomycetes</taxon>
        <taxon>Xylariomycetidae</taxon>
        <taxon>Amphisphaeriales</taxon>
        <taxon>Apiosporaceae</taxon>
        <taxon>Neoarthrinium</taxon>
    </lineage>
</organism>
<evidence type="ECO:0000256" key="1">
    <source>
        <dbReference type="ARBA" id="ARBA00010040"/>
    </source>
</evidence>
<keyword evidence="7" id="KW-1185">Reference proteome</keyword>
<keyword evidence="3" id="KW-0645">Protease</keyword>
<accession>A0A9P9WX42</accession>